<evidence type="ECO:0000313" key="6">
    <source>
        <dbReference type="EMBL" id="SFA40655.1"/>
    </source>
</evidence>
<dbReference type="Proteomes" id="UP000182312">
    <property type="component" value="Unassembled WGS sequence"/>
</dbReference>
<dbReference type="CDD" id="cd07209">
    <property type="entry name" value="Pat_hypo_Ecoli_Z1214_like"/>
    <property type="match status" value="1"/>
</dbReference>
<dbReference type="PROSITE" id="PS51635">
    <property type="entry name" value="PNPLA"/>
    <property type="match status" value="1"/>
</dbReference>
<dbReference type="SUPFAM" id="SSF52151">
    <property type="entry name" value="FabD/lysophospholipase-like"/>
    <property type="match status" value="1"/>
</dbReference>
<sequence length="417" mass="46725">MTCTKRNGICPLRHWFTRFGLLERVAHGDGFMTKHIHNGADKSEQIILVLQGGGALGAYQAGAYEALSGSGQEPEWLAGISIGSVNAALIAGNAPGDRLDALRSFWESVTGAPWLTAHWLEATPFSDHIRSIFNESRAAMSTVFGATGFFRPRMPDLFSFLPGLMRQTSWYDTSPLRDTLNRLVDWDYLNSRGPRLTVGAVDVQSGNFTCFDSHEQRITVDHIMASGALPPGFPAIEIDGRHYWDGGLVSNSPLQVVLSRPNQRPLCIYQIDLYQASDGLPYNMSQVEQREREIRFSSRTRLNTDEFRARHALSQAARRLHHRLPDELRNDPDLEMLITAGPACPVSLMHLIYRHADHESGSKDYEFSRLSMLDHWRDGLRDVDRSLKDPRWTAREVPEDGLMIFDASTPHLGSSPG</sequence>
<dbReference type="PANTHER" id="PTHR14226">
    <property type="entry name" value="NEUROPATHY TARGET ESTERASE/SWISS CHEESE D.MELANOGASTER"/>
    <property type="match status" value="1"/>
</dbReference>
<evidence type="ECO:0000256" key="4">
    <source>
        <dbReference type="PROSITE-ProRule" id="PRU01161"/>
    </source>
</evidence>
<feature type="short sequence motif" description="GXGXXG" evidence="4">
    <location>
        <begin position="52"/>
        <end position="57"/>
    </location>
</feature>
<gene>
    <name evidence="6" type="ORF">SAMN04487972_10211</name>
</gene>
<dbReference type="InterPro" id="IPR021095">
    <property type="entry name" value="DUF3734"/>
</dbReference>
<name>A0A1I0SMA5_9RHOB</name>
<keyword evidence="3 4" id="KW-0443">Lipid metabolism</keyword>
<dbReference type="GO" id="GO:0016042">
    <property type="term" value="P:lipid catabolic process"/>
    <property type="evidence" value="ECO:0007669"/>
    <property type="project" value="UniProtKB-UniRule"/>
</dbReference>
<keyword evidence="2 4" id="KW-0442">Lipid degradation</keyword>
<evidence type="ECO:0000256" key="2">
    <source>
        <dbReference type="ARBA" id="ARBA00022963"/>
    </source>
</evidence>
<dbReference type="PANTHER" id="PTHR14226:SF57">
    <property type="entry name" value="BLR7027 PROTEIN"/>
    <property type="match status" value="1"/>
</dbReference>
<feature type="active site" description="Nucleophile" evidence="4">
    <location>
        <position position="81"/>
    </location>
</feature>
<evidence type="ECO:0000313" key="7">
    <source>
        <dbReference type="Proteomes" id="UP000182312"/>
    </source>
</evidence>
<dbReference type="InterPro" id="IPR002641">
    <property type="entry name" value="PNPLA_dom"/>
</dbReference>
<dbReference type="EMBL" id="FOJO01000002">
    <property type="protein sequence ID" value="SFA40655.1"/>
    <property type="molecule type" value="Genomic_DNA"/>
</dbReference>
<dbReference type="AlphaFoldDB" id="A0A1I0SMA5"/>
<dbReference type="Gene3D" id="3.40.1090.10">
    <property type="entry name" value="Cytosolic phospholipase A2 catalytic domain"/>
    <property type="match status" value="2"/>
</dbReference>
<dbReference type="Pfam" id="PF01734">
    <property type="entry name" value="Patatin"/>
    <property type="match status" value="1"/>
</dbReference>
<dbReference type="GO" id="GO:0016787">
    <property type="term" value="F:hydrolase activity"/>
    <property type="evidence" value="ECO:0007669"/>
    <property type="project" value="UniProtKB-UniRule"/>
</dbReference>
<accession>A0A1I0SMA5</accession>
<organism evidence="6 7">
    <name type="scientific">Paracoccus halophilus</name>
    <dbReference type="NCBI Taxonomy" id="376733"/>
    <lineage>
        <taxon>Bacteria</taxon>
        <taxon>Pseudomonadati</taxon>
        <taxon>Pseudomonadota</taxon>
        <taxon>Alphaproteobacteria</taxon>
        <taxon>Rhodobacterales</taxon>
        <taxon>Paracoccaceae</taxon>
        <taxon>Paracoccus</taxon>
    </lineage>
</organism>
<feature type="short sequence motif" description="DGA/G" evidence="4">
    <location>
        <begin position="245"/>
        <end position="247"/>
    </location>
</feature>
<proteinExistence type="predicted"/>
<keyword evidence="1 4" id="KW-0378">Hydrolase</keyword>
<dbReference type="Pfam" id="PF12536">
    <property type="entry name" value="DUF3734"/>
    <property type="match status" value="1"/>
</dbReference>
<reference evidence="6 7" key="1">
    <citation type="submission" date="2016-10" db="EMBL/GenBank/DDBJ databases">
        <authorList>
            <person name="de Groot N.N."/>
        </authorList>
    </citation>
    <scope>NUCLEOTIDE SEQUENCE [LARGE SCALE GENOMIC DNA]</scope>
    <source>
        <strain evidence="6 7">CGMCC 1.6117</strain>
    </source>
</reference>
<feature type="domain" description="PNPLA" evidence="5">
    <location>
        <begin position="48"/>
        <end position="258"/>
    </location>
</feature>
<dbReference type="InterPro" id="IPR016035">
    <property type="entry name" value="Acyl_Trfase/lysoPLipase"/>
</dbReference>
<feature type="active site" description="Proton acceptor" evidence="4">
    <location>
        <position position="245"/>
    </location>
</feature>
<evidence type="ECO:0000259" key="5">
    <source>
        <dbReference type="PROSITE" id="PS51635"/>
    </source>
</evidence>
<feature type="short sequence motif" description="GXSXG" evidence="4">
    <location>
        <begin position="79"/>
        <end position="83"/>
    </location>
</feature>
<evidence type="ECO:0000256" key="3">
    <source>
        <dbReference type="ARBA" id="ARBA00023098"/>
    </source>
</evidence>
<evidence type="ECO:0000256" key="1">
    <source>
        <dbReference type="ARBA" id="ARBA00022801"/>
    </source>
</evidence>
<protein>
    <submittedName>
        <fullName evidence="6">NTE family protein</fullName>
    </submittedName>
</protein>
<dbReference type="InterPro" id="IPR050301">
    <property type="entry name" value="NTE"/>
</dbReference>